<feature type="transmembrane region" description="Helical" evidence="1">
    <location>
        <begin position="122"/>
        <end position="144"/>
    </location>
</feature>
<feature type="transmembrane region" description="Helical" evidence="1">
    <location>
        <begin position="98"/>
        <end position="116"/>
    </location>
</feature>
<feature type="transmembrane region" description="Helical" evidence="1">
    <location>
        <begin position="164"/>
        <end position="189"/>
    </location>
</feature>
<dbReference type="PANTHER" id="PTHR33802">
    <property type="entry name" value="SI:CH211-161H7.5-RELATED"/>
    <property type="match status" value="1"/>
</dbReference>
<dbReference type="RefSeq" id="WP_229231051.1">
    <property type="nucleotide sequence ID" value="NZ_AP024525.1"/>
</dbReference>
<sequence length="292" mass="29807">MEQPRIRPARQAPPRLASSVLTAASSIVALTLAAWGSGAFGGTPVQDAAGGYLSATATPVSPAGSAFSIWSAVYAGILGYAVWQLFPAARHSHRQRAVRPWAAASMLLNAAWLWAAQIADPAVALPATMVVMLVLLAVLCRLFALHLGTRHGSLAERILSDGTFGLYLGWICVATAANAAALIAFVLGIRPGDASPALPAGLAAGVVAVVVLAVAAGIGIALARTRRWTPLIAMAWGLAWIAAARLGGPLTMPEVGVVAAAAGAVVLGAGVAVRLRSGQRRPVPPRTRQAHA</sequence>
<name>A0ABN6FE33_SINCY</name>
<accession>A0ABN6FE33</accession>
<gene>
    <name evidence="2" type="ORF">SCMU_01380</name>
</gene>
<keyword evidence="1" id="KW-0472">Membrane</keyword>
<dbReference type="PANTHER" id="PTHR33802:SF1">
    <property type="entry name" value="XK-RELATED PROTEIN"/>
    <property type="match status" value="1"/>
</dbReference>
<dbReference type="Proteomes" id="UP001319861">
    <property type="component" value="Chromosome"/>
</dbReference>
<keyword evidence="1" id="KW-1133">Transmembrane helix</keyword>
<dbReference type="Gene3D" id="1.20.1260.100">
    <property type="entry name" value="TspO/MBR protein"/>
    <property type="match status" value="1"/>
</dbReference>
<keyword evidence="1" id="KW-0812">Transmembrane</keyword>
<protein>
    <submittedName>
        <fullName evidence="2">Tryptophan-rich sensory protein</fullName>
    </submittedName>
</protein>
<evidence type="ECO:0000313" key="3">
    <source>
        <dbReference type="Proteomes" id="UP001319861"/>
    </source>
</evidence>
<dbReference type="EMBL" id="AP024525">
    <property type="protein sequence ID" value="BCT74296.1"/>
    <property type="molecule type" value="Genomic_DNA"/>
</dbReference>
<feature type="transmembrane region" description="Helical" evidence="1">
    <location>
        <begin position="65"/>
        <end position="86"/>
    </location>
</feature>
<evidence type="ECO:0000256" key="1">
    <source>
        <dbReference type="SAM" id="Phobius"/>
    </source>
</evidence>
<feature type="transmembrane region" description="Helical" evidence="1">
    <location>
        <begin position="230"/>
        <end position="248"/>
    </location>
</feature>
<organism evidence="2 3">
    <name type="scientific">Sinomonas cyclohexanicum</name>
    <name type="common">Corynebacterium cyclohexanicum</name>
    <dbReference type="NCBI Taxonomy" id="322009"/>
    <lineage>
        <taxon>Bacteria</taxon>
        <taxon>Bacillati</taxon>
        <taxon>Actinomycetota</taxon>
        <taxon>Actinomycetes</taxon>
        <taxon>Micrococcales</taxon>
        <taxon>Micrococcaceae</taxon>
        <taxon>Sinomonas</taxon>
    </lineage>
</organism>
<proteinExistence type="predicted"/>
<keyword evidence="3" id="KW-1185">Reference proteome</keyword>
<feature type="transmembrane region" description="Helical" evidence="1">
    <location>
        <begin position="201"/>
        <end position="223"/>
    </location>
</feature>
<reference evidence="2 3" key="1">
    <citation type="journal article" date="2021" name="J. Biosci. Bioeng.">
        <title>Identification and characterization of a chc gene cluster responsible for the aromatization pathway of cyclohexanecarboxylate degradation in Sinomonas cyclohexanicum ATCC 51369.</title>
        <authorList>
            <person name="Yamamoto T."/>
            <person name="Hasegawa Y."/>
            <person name="Lau P.C.K."/>
            <person name="Iwaki H."/>
        </authorList>
    </citation>
    <scope>NUCLEOTIDE SEQUENCE [LARGE SCALE GENOMIC DNA]</scope>
    <source>
        <strain evidence="2 3">ATCC 51369</strain>
    </source>
</reference>
<evidence type="ECO:0000313" key="2">
    <source>
        <dbReference type="EMBL" id="BCT74296.1"/>
    </source>
</evidence>
<feature type="transmembrane region" description="Helical" evidence="1">
    <location>
        <begin position="254"/>
        <end position="273"/>
    </location>
</feature>
<dbReference type="InterPro" id="IPR038330">
    <property type="entry name" value="TspO/MBR-related_sf"/>
</dbReference>